<name>A0A3D9HMU1_9FLAO</name>
<feature type="chain" id="PRO_5017543353" evidence="1">
    <location>
        <begin position="20"/>
        <end position="509"/>
    </location>
</feature>
<dbReference type="AlphaFoldDB" id="A0A3D9HMU1"/>
<keyword evidence="2" id="KW-0378">Hydrolase</keyword>
<dbReference type="RefSeq" id="WP_116039160.1">
    <property type="nucleotide sequence ID" value="NZ_QRDX01000001.1"/>
</dbReference>
<keyword evidence="1" id="KW-0732">Signal</keyword>
<sequence>MKYCLASLFCFISFTLLFSQESISARLIDSTTQKPIPFATISYGKKSGVISNSDGNFQIHFKTKLSKFDSVFISCLGYKTKKFPALNFTNQVILLSQKSIELDEVLVSNKNYSVDDIIKKTYENLGNNYDFEYNRSRLFYRESYFNHIIKNSIKVKESTIPEFNQHFIDSIMSIMPKESDDYTEILADLYTKTYPEESKKLDIIKASHLYDKKKEVSFNGLEKRFNDIFKKHIKRDSYFKIKSGIFGTKEAIDSSFFDSADAEKQKEKEKTDAFIEEQKKKEQQRKKNFLKHRKNTISNLERSSFVFEDSHLNFLEKPKKYMFELLDYIFLNGEFVYKISFQPKRNADYKGLLYINTDDFAIIRVDYENVKSLRNFKLLGISYQEELHRGTLIYAKNDVDTYTLKYAESETGNNFGIKRPLKIIEKNKNVKGRRKQNELSTDLHFTISNSTKKELVVFESKTINKTVYDVFEEKPNVTPTYLSAYDPVFWEGYNVIEPNQAIKDFKSID</sequence>
<accession>A0A3D9HMU1</accession>
<gene>
    <name evidence="2" type="ORF">DFQ02_101241</name>
</gene>
<keyword evidence="2" id="KW-0121">Carboxypeptidase</keyword>
<dbReference type="EMBL" id="QRDX01000001">
    <property type="protein sequence ID" value="RED50216.1"/>
    <property type="molecule type" value="Genomic_DNA"/>
</dbReference>
<dbReference type="OrthoDB" id="1433475at2"/>
<feature type="signal peptide" evidence="1">
    <location>
        <begin position="1"/>
        <end position="19"/>
    </location>
</feature>
<organism evidence="2 3">
    <name type="scientific">Seonamhaeicola aphaedonensis</name>
    <dbReference type="NCBI Taxonomy" id="1461338"/>
    <lineage>
        <taxon>Bacteria</taxon>
        <taxon>Pseudomonadati</taxon>
        <taxon>Bacteroidota</taxon>
        <taxon>Flavobacteriia</taxon>
        <taxon>Flavobacteriales</taxon>
        <taxon>Flavobacteriaceae</taxon>
    </lineage>
</organism>
<dbReference type="Proteomes" id="UP000256629">
    <property type="component" value="Unassembled WGS sequence"/>
</dbReference>
<evidence type="ECO:0000313" key="2">
    <source>
        <dbReference type="EMBL" id="RED50216.1"/>
    </source>
</evidence>
<evidence type="ECO:0000313" key="3">
    <source>
        <dbReference type="Proteomes" id="UP000256629"/>
    </source>
</evidence>
<keyword evidence="2" id="KW-0645">Protease</keyword>
<evidence type="ECO:0000256" key="1">
    <source>
        <dbReference type="SAM" id="SignalP"/>
    </source>
</evidence>
<dbReference type="GO" id="GO:0004180">
    <property type="term" value="F:carboxypeptidase activity"/>
    <property type="evidence" value="ECO:0007669"/>
    <property type="project" value="UniProtKB-KW"/>
</dbReference>
<comment type="caution">
    <text evidence="2">The sequence shown here is derived from an EMBL/GenBank/DDBJ whole genome shotgun (WGS) entry which is preliminary data.</text>
</comment>
<proteinExistence type="predicted"/>
<keyword evidence="3" id="KW-1185">Reference proteome</keyword>
<dbReference type="Pfam" id="PF13715">
    <property type="entry name" value="CarbopepD_reg_2"/>
    <property type="match status" value="1"/>
</dbReference>
<reference evidence="2 3" key="1">
    <citation type="submission" date="2018-07" db="EMBL/GenBank/DDBJ databases">
        <title>Genomic Encyclopedia of Type Strains, Phase III (KMG-III): the genomes of soil and plant-associated and newly described type strains.</title>
        <authorList>
            <person name="Whitman W."/>
        </authorList>
    </citation>
    <scope>NUCLEOTIDE SEQUENCE [LARGE SCALE GENOMIC DNA]</scope>
    <source>
        <strain evidence="2 3">CECT 8487</strain>
    </source>
</reference>
<protein>
    <submittedName>
        <fullName evidence="2">Carboxypeptidase-like protein</fullName>
    </submittedName>
</protein>